<dbReference type="AlphaFoldDB" id="A0A2S9RNV9"/>
<proteinExistence type="predicted"/>
<dbReference type="Proteomes" id="UP000238532">
    <property type="component" value="Unassembled WGS sequence"/>
</dbReference>
<dbReference type="EMBL" id="NEBY01000265">
    <property type="protein sequence ID" value="PRJ59189.1"/>
    <property type="molecule type" value="Genomic_DNA"/>
</dbReference>
<name>A0A2S9RNV9_HAEIF</name>
<evidence type="ECO:0000313" key="2">
    <source>
        <dbReference type="Proteomes" id="UP000238532"/>
    </source>
</evidence>
<comment type="caution">
    <text evidence="1">The sequence shown here is derived from an EMBL/GenBank/DDBJ whole genome shotgun (WGS) entry which is preliminary data.</text>
</comment>
<accession>A0A2S9RNV9</accession>
<organism evidence="1 2">
    <name type="scientific">Haemophilus influenzae</name>
    <dbReference type="NCBI Taxonomy" id="727"/>
    <lineage>
        <taxon>Bacteria</taxon>
        <taxon>Pseudomonadati</taxon>
        <taxon>Pseudomonadota</taxon>
        <taxon>Gammaproteobacteria</taxon>
        <taxon>Pasteurellales</taxon>
        <taxon>Pasteurellaceae</taxon>
        <taxon>Haemophilus</taxon>
    </lineage>
</organism>
<sequence>MPLSVATTPLDSVMSPIFISLTACLVDVLEDLPIAISPELLATALCPKAIPLFAPEATLARSPMLIPVAASVLALLPKVIE</sequence>
<gene>
    <name evidence="1" type="ORF">BV102_00097</name>
</gene>
<evidence type="ECO:0000313" key="1">
    <source>
        <dbReference type="EMBL" id="PRJ59189.1"/>
    </source>
</evidence>
<protein>
    <submittedName>
        <fullName evidence="1">Uncharacterized protein</fullName>
    </submittedName>
</protein>
<reference evidence="1 2" key="1">
    <citation type="submission" date="2017-04" db="EMBL/GenBank/DDBJ databases">
        <title>Haemophilus influenzae in COPD genome sequencing project.</title>
        <authorList>
            <person name="Murphy T.F."/>
            <person name="Kong Y."/>
            <person name="Nadendla S."/>
            <person name="Tettelin H."/>
            <person name="Pettigrew M."/>
        </authorList>
    </citation>
    <scope>NUCLEOTIDE SEQUENCE [LARGE SCALE GENOMIC DNA]</scope>
    <source>
        <strain evidence="1 2">56P127H1</strain>
    </source>
</reference>